<keyword evidence="2 5" id="KW-0812">Transmembrane</keyword>
<proteinExistence type="predicted"/>
<feature type="transmembrane region" description="Helical" evidence="5">
    <location>
        <begin position="54"/>
        <end position="77"/>
    </location>
</feature>
<comment type="caution">
    <text evidence="7">The sequence shown here is derived from an EMBL/GenBank/DDBJ whole genome shotgun (WGS) entry which is preliminary data.</text>
</comment>
<accession>A0A3M7RBG2</accession>
<dbReference type="InterPro" id="IPR005821">
    <property type="entry name" value="Ion_trans_dom"/>
</dbReference>
<dbReference type="PANTHER" id="PTHR47131">
    <property type="entry name" value="CATION CHANNEL SPERM-ASSOCIATED PROTEIN 3"/>
    <property type="match status" value="1"/>
</dbReference>
<protein>
    <submittedName>
        <fullName evidence="7">Cation channel sperm-associated 3-like</fullName>
    </submittedName>
</protein>
<keyword evidence="8" id="KW-1185">Reference proteome</keyword>
<dbReference type="SUPFAM" id="SSF81324">
    <property type="entry name" value="Voltage-gated potassium channels"/>
    <property type="match status" value="1"/>
</dbReference>
<reference evidence="7 8" key="1">
    <citation type="journal article" date="2018" name="Sci. Rep.">
        <title>Genomic signatures of local adaptation to the degree of environmental predictability in rotifers.</title>
        <authorList>
            <person name="Franch-Gras L."/>
            <person name="Hahn C."/>
            <person name="Garcia-Roger E.M."/>
            <person name="Carmona M.J."/>
            <person name="Serra M."/>
            <person name="Gomez A."/>
        </authorList>
    </citation>
    <scope>NUCLEOTIDE SEQUENCE [LARGE SCALE GENOMIC DNA]</scope>
    <source>
        <strain evidence="7">HYR1</strain>
    </source>
</reference>
<dbReference type="AlphaFoldDB" id="A0A3M7RBG2"/>
<name>A0A3M7RBG2_BRAPC</name>
<comment type="subcellular location">
    <subcellularLocation>
        <location evidence="1">Membrane</location>
        <topology evidence="1">Multi-pass membrane protein</topology>
    </subcellularLocation>
</comment>
<dbReference type="GO" id="GO:0030317">
    <property type="term" value="P:flagellated sperm motility"/>
    <property type="evidence" value="ECO:0007669"/>
    <property type="project" value="TreeGrafter"/>
</dbReference>
<dbReference type="GO" id="GO:0001669">
    <property type="term" value="C:acrosomal vesicle"/>
    <property type="evidence" value="ECO:0007669"/>
    <property type="project" value="TreeGrafter"/>
</dbReference>
<evidence type="ECO:0000256" key="4">
    <source>
        <dbReference type="ARBA" id="ARBA00023136"/>
    </source>
</evidence>
<dbReference type="GO" id="GO:0036128">
    <property type="term" value="C:CatSper complex"/>
    <property type="evidence" value="ECO:0007669"/>
    <property type="project" value="TreeGrafter"/>
</dbReference>
<dbReference type="InterPro" id="IPR027359">
    <property type="entry name" value="Volt_channel_dom_sf"/>
</dbReference>
<dbReference type="Gene3D" id="1.10.287.70">
    <property type="match status" value="1"/>
</dbReference>
<evidence type="ECO:0000256" key="5">
    <source>
        <dbReference type="SAM" id="Phobius"/>
    </source>
</evidence>
<dbReference type="PANTHER" id="PTHR47131:SF1">
    <property type="entry name" value="CATION CHANNEL SPERM-ASSOCIATED PROTEIN 3"/>
    <property type="match status" value="1"/>
</dbReference>
<evidence type="ECO:0000313" key="7">
    <source>
        <dbReference type="EMBL" id="RNA20933.1"/>
    </source>
</evidence>
<feature type="transmembrane region" description="Helical" evidence="5">
    <location>
        <begin position="180"/>
        <end position="203"/>
    </location>
</feature>
<dbReference type="PRINTS" id="PR00169">
    <property type="entry name" value="KCHANNEL"/>
</dbReference>
<dbReference type="GO" id="GO:0048240">
    <property type="term" value="P:sperm capacitation"/>
    <property type="evidence" value="ECO:0007669"/>
    <property type="project" value="TreeGrafter"/>
</dbReference>
<evidence type="ECO:0000313" key="8">
    <source>
        <dbReference type="Proteomes" id="UP000276133"/>
    </source>
</evidence>
<gene>
    <name evidence="7" type="ORF">BpHYR1_025526</name>
</gene>
<evidence type="ECO:0000256" key="2">
    <source>
        <dbReference type="ARBA" id="ARBA00022692"/>
    </source>
</evidence>
<dbReference type="EMBL" id="REGN01003758">
    <property type="protein sequence ID" value="RNA20933.1"/>
    <property type="molecule type" value="Genomic_DNA"/>
</dbReference>
<feature type="domain" description="Ion transport" evidence="6">
    <location>
        <begin position="52"/>
        <end position="273"/>
    </location>
</feature>
<dbReference type="Gene3D" id="1.20.120.350">
    <property type="entry name" value="Voltage-gated potassium channels. Chain C"/>
    <property type="match status" value="1"/>
</dbReference>
<organism evidence="7 8">
    <name type="scientific">Brachionus plicatilis</name>
    <name type="common">Marine rotifer</name>
    <name type="synonym">Brachionus muelleri</name>
    <dbReference type="NCBI Taxonomy" id="10195"/>
    <lineage>
        <taxon>Eukaryota</taxon>
        <taxon>Metazoa</taxon>
        <taxon>Spiralia</taxon>
        <taxon>Gnathifera</taxon>
        <taxon>Rotifera</taxon>
        <taxon>Eurotatoria</taxon>
        <taxon>Monogononta</taxon>
        <taxon>Pseudotrocha</taxon>
        <taxon>Ploima</taxon>
        <taxon>Brachionidae</taxon>
        <taxon>Brachionus</taxon>
    </lineage>
</organism>
<evidence type="ECO:0000259" key="6">
    <source>
        <dbReference type="Pfam" id="PF00520"/>
    </source>
</evidence>
<feature type="transmembrane region" description="Helical" evidence="5">
    <location>
        <begin position="242"/>
        <end position="265"/>
    </location>
</feature>
<dbReference type="Proteomes" id="UP000276133">
    <property type="component" value="Unassembled WGS sequence"/>
</dbReference>
<keyword evidence="4 5" id="KW-0472">Membrane</keyword>
<dbReference type="GO" id="GO:0006814">
    <property type="term" value="P:sodium ion transport"/>
    <property type="evidence" value="ECO:0007669"/>
    <property type="project" value="TreeGrafter"/>
</dbReference>
<sequence length="392" mass="45788">MNSTNSKTSKISNQFALYSLLGQRKEFKDASNKSKEVLLYLRENFRTLLESRCFAILIMIVIVLNSVCMALETLYTAEQKPFVLVFLDHSFNIVYHLEFSLKLFVMRTSYFKNPWNWFDISTLLIIHIDLIGKNWELMDSSSAFYKAIRSLKAFRTLKAVSFVQGLQVILSALLKTLSNSVINVIIVTLLIMFIFSIIANSLFAREEWSSLKNCMWTLFRYICGDEWPEIQKNIDGFAGSRIFTIFFVFIGNFIFANIFIGLIIMNISEAQVRHQRQLQEDKTRRMRQKKENILKKQVDELSKYFGQSAQNQFVGKNFCQMVNSYYDNLSHSNDLIWPRKLCANLTWMKSFLNTCKMLDDQLMIVKKLHVQMSNCLAALTEERLVEEKHKLA</sequence>
<evidence type="ECO:0000256" key="3">
    <source>
        <dbReference type="ARBA" id="ARBA00022989"/>
    </source>
</evidence>
<evidence type="ECO:0000256" key="1">
    <source>
        <dbReference type="ARBA" id="ARBA00004141"/>
    </source>
</evidence>
<keyword evidence="3 5" id="KW-1133">Transmembrane helix</keyword>
<dbReference type="Pfam" id="PF00520">
    <property type="entry name" value="Ion_trans"/>
    <property type="match status" value="1"/>
</dbReference>
<dbReference type="OrthoDB" id="416585at2759"/>
<dbReference type="STRING" id="10195.A0A3M7RBG2"/>
<dbReference type="GO" id="GO:0005245">
    <property type="term" value="F:voltage-gated calcium channel activity"/>
    <property type="evidence" value="ECO:0007669"/>
    <property type="project" value="TreeGrafter"/>
</dbReference>